<name>A0A0M4LW76_BIFLI</name>
<dbReference type="EMBL" id="CP071248">
    <property type="protein sequence ID" value="QSP97356.1"/>
    <property type="molecule type" value="Genomic_DNA"/>
</dbReference>
<keyword evidence="3" id="KW-0328">Glycosyltransferase</keyword>
<protein>
    <submittedName>
        <fullName evidence="4">ComF family protein</fullName>
    </submittedName>
    <submittedName>
        <fullName evidence="3">Phosphoribosyltransferase</fullName>
    </submittedName>
</protein>
<reference evidence="4" key="2">
    <citation type="submission" date="2021-03" db="EMBL/GenBank/DDBJ databases">
        <title>Genome sequencing of Bifidobacterium longum subsp. infantis JCM 7009.</title>
        <authorList>
            <person name="Kim J."/>
        </authorList>
    </citation>
    <scope>NUCLEOTIDE SEQUENCE</scope>
    <source>
        <strain evidence="4">JCM 7009</strain>
    </source>
</reference>
<comment type="similarity">
    <text evidence="1">Belongs to the ComF/GntX family.</text>
</comment>
<organism evidence="3 5">
    <name type="scientific">Bifidobacterium longum subsp. infantis</name>
    <dbReference type="NCBI Taxonomy" id="1682"/>
    <lineage>
        <taxon>Bacteria</taxon>
        <taxon>Bacillati</taxon>
        <taxon>Actinomycetota</taxon>
        <taxon>Actinomycetes</taxon>
        <taxon>Bifidobacteriales</taxon>
        <taxon>Bifidobacteriaceae</taxon>
        <taxon>Bifidobacterium</taxon>
    </lineage>
</organism>
<feature type="domain" description="Phosphoribosyltransferase" evidence="2">
    <location>
        <begin position="172"/>
        <end position="237"/>
    </location>
</feature>
<evidence type="ECO:0000256" key="1">
    <source>
        <dbReference type="ARBA" id="ARBA00008007"/>
    </source>
</evidence>
<accession>A0A0M4LW76</accession>
<dbReference type="Gene3D" id="3.40.50.2020">
    <property type="match status" value="1"/>
</dbReference>
<proteinExistence type="inferred from homology"/>
<dbReference type="SUPFAM" id="SSF53271">
    <property type="entry name" value="PRTase-like"/>
    <property type="match status" value="1"/>
</dbReference>
<sequence length="240" mass="25811">MDGPSVYKWWHAMWAQACNLLFPRGCAGCDAPDEVLCAACWALFAQCRERDADSGGGARIWSASIYQGAARRAILDWKDHDDTELDGPFGRIMVSLLNKTPMPSSCLGHRVLVVPVPSSRASMRRRGRAHTAPLAKSVAGALRGYGVDARPCNALSSSTKARSVQQVSSAQRARRITGHVTVKRDLIGHGDVVLLIDDIVTTGATVRQCVQTFQQAGTKVVGVLVLADAVVRRSDDDISG</sequence>
<dbReference type="InterPro" id="IPR051910">
    <property type="entry name" value="ComF/GntX_DNA_util-trans"/>
</dbReference>
<dbReference type="Pfam" id="PF00156">
    <property type="entry name" value="Pribosyltran"/>
    <property type="match status" value="1"/>
</dbReference>
<dbReference type="InterPro" id="IPR000836">
    <property type="entry name" value="PRTase_dom"/>
</dbReference>
<keyword evidence="3" id="KW-0808">Transferase</keyword>
<dbReference type="PANTHER" id="PTHR47505">
    <property type="entry name" value="DNA UTILIZATION PROTEIN YHGH"/>
    <property type="match status" value="1"/>
</dbReference>
<dbReference type="AlphaFoldDB" id="A0A0M4LW76"/>
<dbReference type="Proteomes" id="UP000067206">
    <property type="component" value="Chromosome"/>
</dbReference>
<dbReference type="GO" id="GO:0016757">
    <property type="term" value="F:glycosyltransferase activity"/>
    <property type="evidence" value="ECO:0007669"/>
    <property type="project" value="UniProtKB-KW"/>
</dbReference>
<dbReference type="PATRIC" id="fig|1682.24.peg.2222"/>
<evidence type="ECO:0000259" key="2">
    <source>
        <dbReference type="Pfam" id="PF00156"/>
    </source>
</evidence>
<dbReference type="EMBL" id="CP010411">
    <property type="protein sequence ID" value="ALE10268.1"/>
    <property type="molecule type" value="Genomic_DNA"/>
</dbReference>
<gene>
    <name evidence="4" type="ORF">BLI009_10305</name>
    <name evidence="3" type="ORF">RY67_2282</name>
</gene>
<reference evidence="3 5" key="1">
    <citation type="submission" date="2014-12" db="EMBL/GenBank/DDBJ databases">
        <title>Complete genome sequence of Bifidobacterium longum subsp. infantis BT1.</title>
        <authorList>
            <person name="Kim J.F."/>
            <person name="Kwak M.-J."/>
        </authorList>
    </citation>
    <scope>NUCLEOTIDE SEQUENCE [LARGE SCALE GENOMIC DNA]</scope>
    <source>
        <strain evidence="3 5">BT1</strain>
    </source>
</reference>
<dbReference type="RefSeq" id="WP_060621331.1">
    <property type="nucleotide sequence ID" value="NZ_CP010411.1"/>
</dbReference>
<dbReference type="Proteomes" id="UP000663618">
    <property type="component" value="Chromosome"/>
</dbReference>
<dbReference type="PANTHER" id="PTHR47505:SF1">
    <property type="entry name" value="DNA UTILIZATION PROTEIN YHGH"/>
    <property type="match status" value="1"/>
</dbReference>
<evidence type="ECO:0000313" key="3">
    <source>
        <dbReference type="EMBL" id="ALE10268.1"/>
    </source>
</evidence>
<dbReference type="InterPro" id="IPR029057">
    <property type="entry name" value="PRTase-like"/>
</dbReference>
<evidence type="ECO:0000313" key="5">
    <source>
        <dbReference type="Proteomes" id="UP000067206"/>
    </source>
</evidence>
<dbReference type="CDD" id="cd06223">
    <property type="entry name" value="PRTases_typeI"/>
    <property type="match status" value="1"/>
</dbReference>
<evidence type="ECO:0000313" key="4">
    <source>
        <dbReference type="EMBL" id="QSP97356.1"/>
    </source>
</evidence>